<comment type="caution">
    <text evidence="2">The sequence shown here is derived from an EMBL/GenBank/DDBJ whole genome shotgun (WGS) entry which is preliminary data.</text>
</comment>
<dbReference type="EMBL" id="PIET01000169">
    <property type="protein sequence ID" value="PLM66380.1"/>
    <property type="molecule type" value="Genomic_DNA"/>
</dbReference>
<sequence length="106" mass="11793">MKWMKAVLCSVLLGVTGAAVSGDEAREKPLDYMQGVMLETTGASPWYRVELSPLLYQGTAWPDLRDVRVFNHQGETVPFALQVQKAQPVTPEAMTLRLFPLEMSPV</sequence>
<feature type="non-terminal residue" evidence="2">
    <location>
        <position position="106"/>
    </location>
</feature>
<evidence type="ECO:0000313" key="2">
    <source>
        <dbReference type="EMBL" id="PLM66380.1"/>
    </source>
</evidence>
<evidence type="ECO:0000313" key="3">
    <source>
        <dbReference type="Proteomes" id="UP000234661"/>
    </source>
</evidence>
<evidence type="ECO:0000256" key="1">
    <source>
        <dbReference type="SAM" id="SignalP"/>
    </source>
</evidence>
<keyword evidence="1" id="KW-0732">Signal</keyword>
<name>A0A2J4ZTQ1_9ENTR</name>
<protein>
    <submittedName>
        <fullName evidence="2">DUF3999 domain-containing protein</fullName>
    </submittedName>
</protein>
<reference evidence="2 3" key="1">
    <citation type="submission" date="2017-11" db="EMBL/GenBank/DDBJ databases">
        <authorList>
            <person name="Han C.G."/>
        </authorList>
    </citation>
    <scope>NUCLEOTIDE SEQUENCE [LARGE SCALE GENOMIC DNA]</scope>
    <source>
        <strain evidence="2 3">A2</strain>
    </source>
</reference>
<dbReference type="Proteomes" id="UP000234661">
    <property type="component" value="Unassembled WGS sequence"/>
</dbReference>
<reference evidence="2 3" key="2">
    <citation type="submission" date="2018-01" db="EMBL/GenBank/DDBJ databases">
        <title>Genomic study of Klebsiella pneumoniae.</title>
        <authorList>
            <person name="Yang Y."/>
            <person name="Bicalho R."/>
        </authorList>
    </citation>
    <scope>NUCLEOTIDE SEQUENCE [LARGE SCALE GENOMIC DNA]</scope>
    <source>
        <strain evidence="2 3">A2</strain>
    </source>
</reference>
<dbReference type="AlphaFoldDB" id="A0A2J4ZTQ1"/>
<gene>
    <name evidence="2" type="ORF">CWM85_08750</name>
</gene>
<dbReference type="InterPro" id="IPR025060">
    <property type="entry name" value="DUF3999"/>
</dbReference>
<organism evidence="2 3">
    <name type="scientific">Klebsiella michiganensis</name>
    <dbReference type="NCBI Taxonomy" id="1134687"/>
    <lineage>
        <taxon>Bacteria</taxon>
        <taxon>Pseudomonadati</taxon>
        <taxon>Pseudomonadota</taxon>
        <taxon>Gammaproteobacteria</taxon>
        <taxon>Enterobacterales</taxon>
        <taxon>Enterobacteriaceae</taxon>
        <taxon>Klebsiella/Raoultella group</taxon>
        <taxon>Klebsiella</taxon>
    </lineage>
</organism>
<accession>A0A2J4ZTQ1</accession>
<dbReference type="Pfam" id="PF13163">
    <property type="entry name" value="DUF3999"/>
    <property type="match status" value="1"/>
</dbReference>
<feature type="signal peptide" evidence="1">
    <location>
        <begin position="1"/>
        <end position="21"/>
    </location>
</feature>
<feature type="chain" id="PRO_5014344675" evidence="1">
    <location>
        <begin position="22"/>
        <end position="106"/>
    </location>
</feature>
<proteinExistence type="predicted"/>